<dbReference type="HAMAP" id="MF_01131">
    <property type="entry name" value="Rex"/>
    <property type="match status" value="1"/>
</dbReference>
<dbReference type="InterPro" id="IPR058236">
    <property type="entry name" value="Rex_actinobacterial-type"/>
</dbReference>
<protein>
    <recommendedName>
        <fullName evidence="7">Redox-sensing transcriptional repressor Rex</fullName>
    </recommendedName>
</protein>
<dbReference type="AlphaFoldDB" id="A0A662D8G0"/>
<dbReference type="Gene3D" id="3.40.50.720">
    <property type="entry name" value="NAD(P)-binding Rossmann-like Domain"/>
    <property type="match status" value="1"/>
</dbReference>
<dbReference type="NCBIfam" id="NF003995">
    <property type="entry name" value="PRK05472.2-4"/>
    <property type="match status" value="1"/>
</dbReference>
<dbReference type="InterPro" id="IPR022876">
    <property type="entry name" value="Tscrpt_rep_Rex"/>
</dbReference>
<evidence type="ECO:0000256" key="7">
    <source>
        <dbReference type="HAMAP-Rule" id="MF_01131"/>
    </source>
</evidence>
<keyword evidence="1 7" id="KW-0963">Cytoplasm</keyword>
<dbReference type="NCBIfam" id="NF003992">
    <property type="entry name" value="PRK05472.2-1"/>
    <property type="match status" value="1"/>
</dbReference>
<dbReference type="InterPro" id="IPR036390">
    <property type="entry name" value="WH_DNA-bd_sf"/>
</dbReference>
<dbReference type="NCBIfam" id="NF003989">
    <property type="entry name" value="PRK05472.1-3"/>
    <property type="match status" value="1"/>
</dbReference>
<dbReference type="Pfam" id="PF02629">
    <property type="entry name" value="CoA_binding"/>
    <property type="match status" value="1"/>
</dbReference>
<dbReference type="GO" id="GO:0003700">
    <property type="term" value="F:DNA-binding transcription factor activity"/>
    <property type="evidence" value="ECO:0007669"/>
    <property type="project" value="UniProtKB-UniRule"/>
</dbReference>
<dbReference type="GO" id="GO:0051775">
    <property type="term" value="P:response to redox state"/>
    <property type="evidence" value="ECO:0007669"/>
    <property type="project" value="InterPro"/>
</dbReference>
<evidence type="ECO:0000256" key="5">
    <source>
        <dbReference type="ARBA" id="ARBA00023125"/>
    </source>
</evidence>
<dbReference type="PANTHER" id="PTHR35786:SF1">
    <property type="entry name" value="REDOX-SENSING TRANSCRIPTIONAL REPRESSOR REX 1"/>
    <property type="match status" value="1"/>
</dbReference>
<dbReference type="Gene3D" id="1.10.10.10">
    <property type="entry name" value="Winged helix-like DNA-binding domain superfamily/Winged helix DNA-binding domain"/>
    <property type="match status" value="1"/>
</dbReference>
<dbReference type="NCBIfam" id="NF003993">
    <property type="entry name" value="PRK05472.2-2"/>
    <property type="match status" value="1"/>
</dbReference>
<keyword evidence="5 7" id="KW-0238">DNA-binding</keyword>
<comment type="caution">
    <text evidence="9">The sequence shown here is derived from an EMBL/GenBank/DDBJ whole genome shotgun (WGS) entry which is preliminary data.</text>
</comment>
<name>A0A662D8G0_UNCAE</name>
<dbReference type="GO" id="GO:0005737">
    <property type="term" value="C:cytoplasm"/>
    <property type="evidence" value="ECO:0007669"/>
    <property type="project" value="UniProtKB-SubCell"/>
</dbReference>
<comment type="subunit">
    <text evidence="7">Homodimer.</text>
</comment>
<dbReference type="InterPro" id="IPR036291">
    <property type="entry name" value="NAD(P)-bd_dom_sf"/>
</dbReference>
<evidence type="ECO:0000256" key="6">
    <source>
        <dbReference type="ARBA" id="ARBA00023163"/>
    </source>
</evidence>
<keyword evidence="2 7" id="KW-0678">Repressor</keyword>
<organism evidence="9 10">
    <name type="scientific">Aerophobetes bacterium</name>
    <dbReference type="NCBI Taxonomy" id="2030807"/>
    <lineage>
        <taxon>Bacteria</taxon>
        <taxon>Candidatus Aerophobota</taxon>
    </lineage>
</organism>
<feature type="binding site" evidence="7">
    <location>
        <begin position="88"/>
        <end position="93"/>
    </location>
    <ligand>
        <name>NAD(+)</name>
        <dbReference type="ChEBI" id="CHEBI:57540"/>
    </ligand>
</feature>
<feature type="domain" description="CoA-binding" evidence="8">
    <location>
        <begin position="78"/>
        <end position="178"/>
    </location>
</feature>
<gene>
    <name evidence="7" type="primary">rex</name>
    <name evidence="9" type="ORF">DRI96_05720</name>
</gene>
<dbReference type="GO" id="GO:0003677">
    <property type="term" value="F:DNA binding"/>
    <property type="evidence" value="ECO:0007669"/>
    <property type="project" value="UniProtKB-UniRule"/>
</dbReference>
<dbReference type="Pfam" id="PF06971">
    <property type="entry name" value="Put_DNA-bind_N"/>
    <property type="match status" value="1"/>
</dbReference>
<comment type="subcellular location">
    <subcellularLocation>
        <location evidence="7">Cytoplasm</location>
    </subcellularLocation>
</comment>
<evidence type="ECO:0000313" key="10">
    <source>
        <dbReference type="Proteomes" id="UP000267654"/>
    </source>
</evidence>
<dbReference type="NCBIfam" id="NF003994">
    <property type="entry name" value="PRK05472.2-3"/>
    <property type="match status" value="1"/>
</dbReference>
<accession>A0A662D8G0</accession>
<reference evidence="9 10" key="1">
    <citation type="submission" date="2018-06" db="EMBL/GenBank/DDBJ databases">
        <title>Extensive metabolic versatility and redundancy in microbially diverse, dynamic hydrothermal sediments.</title>
        <authorList>
            <person name="Dombrowski N."/>
            <person name="Teske A."/>
            <person name="Baker B.J."/>
        </authorList>
    </citation>
    <scope>NUCLEOTIDE SEQUENCE [LARGE SCALE GENOMIC DNA]</scope>
    <source>
        <strain evidence="9">B19_G9</strain>
    </source>
</reference>
<dbReference type="SUPFAM" id="SSF51735">
    <property type="entry name" value="NAD(P)-binding Rossmann-fold domains"/>
    <property type="match status" value="1"/>
</dbReference>
<evidence type="ECO:0000256" key="4">
    <source>
        <dbReference type="ARBA" id="ARBA00023027"/>
    </source>
</evidence>
<keyword evidence="6 7" id="KW-0804">Transcription</keyword>
<evidence type="ECO:0000256" key="3">
    <source>
        <dbReference type="ARBA" id="ARBA00023015"/>
    </source>
</evidence>
<evidence type="ECO:0000259" key="8">
    <source>
        <dbReference type="SMART" id="SM00881"/>
    </source>
</evidence>
<comment type="similarity">
    <text evidence="7">Belongs to the transcriptional regulatory Rex family.</text>
</comment>
<dbReference type="PANTHER" id="PTHR35786">
    <property type="entry name" value="REDOX-SENSING TRANSCRIPTIONAL REPRESSOR REX"/>
    <property type="match status" value="1"/>
</dbReference>
<dbReference type="SMART" id="SM00881">
    <property type="entry name" value="CoA_binding"/>
    <property type="match status" value="1"/>
</dbReference>
<comment type="caution">
    <text evidence="7">Lacks conserved residue(s) required for the propagation of feature annotation.</text>
</comment>
<keyword evidence="4 7" id="KW-0520">NAD</keyword>
<dbReference type="Proteomes" id="UP000267654">
    <property type="component" value="Unassembled WGS sequence"/>
</dbReference>
<dbReference type="NCBIfam" id="NF003996">
    <property type="entry name" value="PRK05472.2-5"/>
    <property type="match status" value="1"/>
</dbReference>
<comment type="function">
    <text evidence="7">Modulates transcription in response to changes in cellular NADH/NAD(+) redox state.</text>
</comment>
<evidence type="ECO:0000313" key="9">
    <source>
        <dbReference type="EMBL" id="RLE11725.1"/>
    </source>
</evidence>
<evidence type="ECO:0000256" key="2">
    <source>
        <dbReference type="ARBA" id="ARBA00022491"/>
    </source>
</evidence>
<dbReference type="GO" id="GO:0045892">
    <property type="term" value="P:negative regulation of DNA-templated transcription"/>
    <property type="evidence" value="ECO:0007669"/>
    <property type="project" value="InterPro"/>
</dbReference>
<evidence type="ECO:0000256" key="1">
    <source>
        <dbReference type="ARBA" id="ARBA00022490"/>
    </source>
</evidence>
<keyword evidence="3 7" id="KW-0805">Transcription regulation</keyword>
<dbReference type="InterPro" id="IPR009718">
    <property type="entry name" value="Rex_DNA-bd_C_dom"/>
</dbReference>
<sequence length="219" mass="24125">MPRFKIPEITIERLSIYLRALSKFSDDSIISSQGLAEIVGTTGAQVRKDLAYFGEFGIPGQGYQVGKLRDEISHILALDRSWRLALVGAGKLGTALLAYPGFKRKEFQIVVVFDNDPNKVGKKIGGKVIQGVEEIRKLLPQYGVKIGIITTPAEAAQDVADELVEGGVEGILNFAPVRIMVPEGVKLKNVDLSMELEILSYFISHQIKGRKVKYEKSSH</sequence>
<dbReference type="EMBL" id="QMQB01000218">
    <property type="protein sequence ID" value="RLE11725.1"/>
    <property type="molecule type" value="Genomic_DNA"/>
</dbReference>
<dbReference type="InterPro" id="IPR036388">
    <property type="entry name" value="WH-like_DNA-bd_sf"/>
</dbReference>
<dbReference type="InterPro" id="IPR003781">
    <property type="entry name" value="CoA-bd"/>
</dbReference>
<dbReference type="SUPFAM" id="SSF46785">
    <property type="entry name" value="Winged helix' DNA-binding domain"/>
    <property type="match status" value="1"/>
</dbReference>
<proteinExistence type="inferred from homology"/>